<organism evidence="1 2">
    <name type="scientific">Panagrolaimus superbus</name>
    <dbReference type="NCBI Taxonomy" id="310955"/>
    <lineage>
        <taxon>Eukaryota</taxon>
        <taxon>Metazoa</taxon>
        <taxon>Ecdysozoa</taxon>
        <taxon>Nematoda</taxon>
        <taxon>Chromadorea</taxon>
        <taxon>Rhabditida</taxon>
        <taxon>Tylenchina</taxon>
        <taxon>Panagrolaimomorpha</taxon>
        <taxon>Panagrolaimoidea</taxon>
        <taxon>Panagrolaimidae</taxon>
        <taxon>Panagrolaimus</taxon>
    </lineage>
</organism>
<sequence>MPSLNRILSETAKYFVELDCVPFIPGTVNIKSKESTKDDAFTVLQFRVDHFVDIMLFAKSVAAKICSSLNVHRCAMIAGVDCNKSPGVKVIPLHGLSSEWNALLAGNLEENDYIELLKASHRVANLLIQGIPNANSCGLMFEGFEIDYAHSKVIPIIGDPTTVCTDTDFCETYQGYISSKSGKMLTEDEIKALAKKLDWTALKQ</sequence>
<evidence type="ECO:0000313" key="1">
    <source>
        <dbReference type="Proteomes" id="UP000887577"/>
    </source>
</evidence>
<reference evidence="2" key="1">
    <citation type="submission" date="2022-11" db="UniProtKB">
        <authorList>
            <consortium name="WormBaseParasite"/>
        </authorList>
    </citation>
    <scope>IDENTIFICATION</scope>
</reference>
<dbReference type="AlphaFoldDB" id="A0A914YB36"/>
<protein>
    <submittedName>
        <fullName evidence="2">Uncharacterized protein</fullName>
    </submittedName>
</protein>
<name>A0A914YB36_9BILA</name>
<proteinExistence type="predicted"/>
<keyword evidence="1" id="KW-1185">Reference proteome</keyword>
<dbReference type="WBParaSite" id="PSU_v2.g16628.t1">
    <property type="protein sequence ID" value="PSU_v2.g16628.t1"/>
    <property type="gene ID" value="PSU_v2.g16628"/>
</dbReference>
<dbReference type="Proteomes" id="UP000887577">
    <property type="component" value="Unplaced"/>
</dbReference>
<evidence type="ECO:0000313" key="2">
    <source>
        <dbReference type="WBParaSite" id="PSU_v2.g16628.t1"/>
    </source>
</evidence>
<accession>A0A914YB36</accession>